<proteinExistence type="predicted"/>
<name>A0A7C2A9A8_DESA2</name>
<reference evidence="2" key="1">
    <citation type="journal article" date="2020" name="mSystems">
        <title>Genome- and Community-Level Interaction Insights into Carbon Utilization and Element Cycling Functions of Hydrothermarchaeota in Hydrothermal Sediment.</title>
        <authorList>
            <person name="Zhou Z."/>
            <person name="Liu Y."/>
            <person name="Xu W."/>
            <person name="Pan J."/>
            <person name="Luo Z.H."/>
            <person name="Li M."/>
        </authorList>
    </citation>
    <scope>NUCLEOTIDE SEQUENCE [LARGE SCALE GENOMIC DNA]</scope>
    <source>
        <strain evidence="2">HyVt-389</strain>
    </source>
</reference>
<dbReference type="InterPro" id="IPR036918">
    <property type="entry name" value="Pyrv_Knase_C_sf"/>
</dbReference>
<feature type="domain" description="Pyruvate kinase C-terminal" evidence="1">
    <location>
        <begin position="42"/>
        <end position="179"/>
    </location>
</feature>
<evidence type="ECO:0000313" key="2">
    <source>
        <dbReference type="EMBL" id="HEC68555.1"/>
    </source>
</evidence>
<dbReference type="SUPFAM" id="SSF52935">
    <property type="entry name" value="PK C-terminal domain-like"/>
    <property type="match status" value="1"/>
</dbReference>
<dbReference type="Proteomes" id="UP000885738">
    <property type="component" value="Unassembled WGS sequence"/>
</dbReference>
<comment type="caution">
    <text evidence="2">The sequence shown here is derived from an EMBL/GenBank/DDBJ whole genome shotgun (WGS) entry which is preliminary data.</text>
</comment>
<sequence>MTEVKETKYYAYMFRKEILYFEKPGPANTQACLHILERLVQEGYKDFVVASTTGETGRLVAEKLTHYNINLVVIGHCVGFKGPNQDEFLPQNYNAILAAGGRVYKGTILTHSLEKALSKKFNGLYPTLLIAETLRRLGEGMKVCCEIVMEACDAGLIAEGKKVVAMAGTAKGADTVTVIKSAASKRFLELKVLEILAKPRA</sequence>
<organism evidence="2">
    <name type="scientific">Desulfofervidus auxilii</name>
    <dbReference type="NCBI Taxonomy" id="1621989"/>
    <lineage>
        <taxon>Bacteria</taxon>
        <taxon>Pseudomonadati</taxon>
        <taxon>Thermodesulfobacteriota</taxon>
        <taxon>Candidatus Desulfofervidia</taxon>
        <taxon>Candidatus Desulfofervidales</taxon>
        <taxon>Candidatus Desulfofervidaceae</taxon>
        <taxon>Candidatus Desulfofervidus</taxon>
    </lineage>
</organism>
<accession>A0A7C2A9A8</accession>
<dbReference type="EMBL" id="DRIH01000257">
    <property type="protein sequence ID" value="HEC68555.1"/>
    <property type="molecule type" value="Genomic_DNA"/>
</dbReference>
<dbReference type="AlphaFoldDB" id="A0A7C2A9A8"/>
<evidence type="ECO:0000259" key="1">
    <source>
        <dbReference type="Pfam" id="PF02887"/>
    </source>
</evidence>
<gene>
    <name evidence="2" type="ORF">ENI35_07115</name>
</gene>
<dbReference type="Pfam" id="PF02887">
    <property type="entry name" value="PK_C"/>
    <property type="match status" value="1"/>
</dbReference>
<protein>
    <recommendedName>
        <fullName evidence="1">Pyruvate kinase C-terminal domain-containing protein</fullName>
    </recommendedName>
</protein>
<dbReference type="InterPro" id="IPR015795">
    <property type="entry name" value="Pyrv_Knase_C"/>
</dbReference>
<dbReference type="Gene3D" id="3.40.1380.20">
    <property type="entry name" value="Pyruvate kinase, C-terminal domain"/>
    <property type="match status" value="1"/>
</dbReference>